<dbReference type="Gene3D" id="2.30.40.10">
    <property type="entry name" value="Urease, subunit C, domain 1"/>
    <property type="match status" value="1"/>
</dbReference>
<dbReference type="CDD" id="cd01318">
    <property type="entry name" value="DHOase_IIb"/>
    <property type="match status" value="1"/>
</dbReference>
<evidence type="ECO:0000313" key="8">
    <source>
        <dbReference type="Proteomes" id="UP001524547"/>
    </source>
</evidence>
<evidence type="ECO:0000256" key="3">
    <source>
        <dbReference type="ARBA" id="ARBA00010286"/>
    </source>
</evidence>
<dbReference type="GO" id="GO:0004151">
    <property type="term" value="F:dihydroorotase activity"/>
    <property type="evidence" value="ECO:0007669"/>
    <property type="project" value="UniProtKB-EC"/>
</dbReference>
<dbReference type="Gene3D" id="3.20.20.140">
    <property type="entry name" value="Metal-dependent hydrolases"/>
    <property type="match status" value="1"/>
</dbReference>
<dbReference type="Pfam" id="PF01979">
    <property type="entry name" value="Amidohydro_1"/>
    <property type="match status" value="1"/>
</dbReference>
<accession>A0ABT1VUT0</accession>
<dbReference type="SUPFAM" id="SSF51556">
    <property type="entry name" value="Metallo-dependent hydrolases"/>
    <property type="match status" value="1"/>
</dbReference>
<organism evidence="7 8">
    <name type="scientific">Rhizosaccharibacter radicis</name>
    <dbReference type="NCBI Taxonomy" id="2782605"/>
    <lineage>
        <taxon>Bacteria</taxon>
        <taxon>Pseudomonadati</taxon>
        <taxon>Pseudomonadota</taxon>
        <taxon>Alphaproteobacteria</taxon>
        <taxon>Acetobacterales</taxon>
        <taxon>Acetobacteraceae</taxon>
        <taxon>Rhizosaccharibacter</taxon>
    </lineage>
</organism>
<dbReference type="PROSITE" id="PS00483">
    <property type="entry name" value="DIHYDROOROTASE_2"/>
    <property type="match status" value="1"/>
</dbReference>
<comment type="cofactor">
    <cofactor evidence="1">
        <name>Zn(2+)</name>
        <dbReference type="ChEBI" id="CHEBI:29105"/>
    </cofactor>
</comment>
<sequence>MHFDLLLKQGTVFTGAIGIADVGCRDGRIVAVGDLRTATADQTIDCTHLHVLPGLIDPHVHFRDPGDPAVETLETGTRGAVLGGITSVFDMPNTREPVVSRDILDRKRASLEAGVWCDVGLYVGATKTNIPELAQLERQPGVCAIKVFAGSSTGDLLVEDDASIEALMRAGTRRVCFHSEDEPRLQQRRQLFSVGAPYATHMEWRDVECAFLGTRRIMTLARRTGRPVHILHVSTAEELDFLRDFPDLATTELLVNHLTQIAPDAYDALGGYAVMNPPIRDRRHYDAAWAAVTGGGVDCIGSDHAPHPREAKERPWPLTAAGLTGVQTLVPIMLDHVHAGRLSLDRMVQLMAEGPARVYGAVGKGRIAEDYDADFTIVDLARTRTIEEDWIVSPCGWTPFAGHRCHGWPVMTVVRGHVVMREDEVLGPPSGQAARFALA</sequence>
<dbReference type="InterPro" id="IPR050138">
    <property type="entry name" value="DHOase/Allantoinase_Hydrolase"/>
</dbReference>
<dbReference type="NCBIfam" id="NF006559">
    <property type="entry name" value="PRK09060.1"/>
    <property type="match status" value="1"/>
</dbReference>
<dbReference type="InterPro" id="IPR032466">
    <property type="entry name" value="Metal_Hydrolase"/>
</dbReference>
<comment type="function">
    <text evidence="2">Catalyzes the reversible cyclization of carbamoyl aspartate to dihydroorotate.</text>
</comment>
<dbReference type="SUPFAM" id="SSF51338">
    <property type="entry name" value="Composite domain of metallo-dependent hydrolases"/>
    <property type="match status" value="1"/>
</dbReference>
<name>A0ABT1VUT0_9PROT</name>
<dbReference type="PANTHER" id="PTHR43668:SF4">
    <property type="entry name" value="ALLANTOINASE"/>
    <property type="match status" value="1"/>
</dbReference>
<keyword evidence="5 7" id="KW-0378">Hydrolase</keyword>
<reference evidence="7 8" key="1">
    <citation type="submission" date="2022-06" db="EMBL/GenBank/DDBJ databases">
        <title>Rhizosaccharibacter gen. nov. sp. nov. KSS12, endophytic bacteria isolated from sugarcane.</title>
        <authorList>
            <person name="Pitiwittayakul N."/>
        </authorList>
    </citation>
    <scope>NUCLEOTIDE SEQUENCE [LARGE SCALE GENOMIC DNA]</scope>
    <source>
        <strain evidence="7 8">KSS12</strain>
    </source>
</reference>
<keyword evidence="4" id="KW-0479">Metal-binding</keyword>
<dbReference type="RefSeq" id="WP_422919210.1">
    <property type="nucleotide sequence ID" value="NZ_JAMZEJ010000003.1"/>
</dbReference>
<evidence type="ECO:0000256" key="5">
    <source>
        <dbReference type="ARBA" id="ARBA00022801"/>
    </source>
</evidence>
<gene>
    <name evidence="7" type="ORF">NFI88_04495</name>
</gene>
<comment type="similarity">
    <text evidence="3">Belongs to the metallo-dependent hydrolases superfamily. DHOase family. Class I DHOase subfamily.</text>
</comment>
<dbReference type="InterPro" id="IPR011059">
    <property type="entry name" value="Metal-dep_hydrolase_composite"/>
</dbReference>
<evidence type="ECO:0000256" key="4">
    <source>
        <dbReference type="ARBA" id="ARBA00022723"/>
    </source>
</evidence>
<dbReference type="InterPro" id="IPR002195">
    <property type="entry name" value="Dihydroorotase_CS"/>
</dbReference>
<dbReference type="PANTHER" id="PTHR43668">
    <property type="entry name" value="ALLANTOINASE"/>
    <property type="match status" value="1"/>
</dbReference>
<evidence type="ECO:0000256" key="1">
    <source>
        <dbReference type="ARBA" id="ARBA00001947"/>
    </source>
</evidence>
<dbReference type="EMBL" id="JAMZEJ010000003">
    <property type="protein sequence ID" value="MCQ8240098.1"/>
    <property type="molecule type" value="Genomic_DNA"/>
</dbReference>
<protein>
    <submittedName>
        <fullName evidence="7">Dihydroorotase</fullName>
        <ecNumber evidence="7">3.5.2.3</ecNumber>
    </submittedName>
</protein>
<feature type="domain" description="Amidohydrolase-related" evidence="6">
    <location>
        <begin position="51"/>
        <end position="419"/>
    </location>
</feature>
<dbReference type="EC" id="3.5.2.3" evidence="7"/>
<keyword evidence="8" id="KW-1185">Reference proteome</keyword>
<comment type="caution">
    <text evidence="7">The sequence shown here is derived from an EMBL/GenBank/DDBJ whole genome shotgun (WGS) entry which is preliminary data.</text>
</comment>
<dbReference type="Proteomes" id="UP001524547">
    <property type="component" value="Unassembled WGS sequence"/>
</dbReference>
<proteinExistence type="inferred from homology"/>
<dbReference type="PROSITE" id="PS00482">
    <property type="entry name" value="DIHYDROOROTASE_1"/>
    <property type="match status" value="1"/>
</dbReference>
<dbReference type="InterPro" id="IPR006680">
    <property type="entry name" value="Amidohydro-rel"/>
</dbReference>
<evidence type="ECO:0000259" key="6">
    <source>
        <dbReference type="Pfam" id="PF01979"/>
    </source>
</evidence>
<evidence type="ECO:0000256" key="2">
    <source>
        <dbReference type="ARBA" id="ARBA00002368"/>
    </source>
</evidence>
<evidence type="ECO:0000313" key="7">
    <source>
        <dbReference type="EMBL" id="MCQ8240098.1"/>
    </source>
</evidence>